<dbReference type="InterPro" id="IPR013103">
    <property type="entry name" value="RVT_2"/>
</dbReference>
<dbReference type="PANTHER" id="PTHR11439">
    <property type="entry name" value="GAG-POL-RELATED RETROTRANSPOSON"/>
    <property type="match status" value="1"/>
</dbReference>
<dbReference type="InterPro" id="IPR001584">
    <property type="entry name" value="Integrase_cat-core"/>
</dbReference>
<evidence type="ECO:0000313" key="3">
    <source>
        <dbReference type="EMBL" id="KYP41234.1"/>
    </source>
</evidence>
<dbReference type="PROSITE" id="PS50994">
    <property type="entry name" value="INTEGRASE"/>
    <property type="match status" value="1"/>
</dbReference>
<dbReference type="Pfam" id="PF07727">
    <property type="entry name" value="RVT_2"/>
    <property type="match status" value="1"/>
</dbReference>
<dbReference type="Gramene" id="C.cajan_33073.t">
    <property type="protein sequence ID" value="C.cajan_33073.t"/>
    <property type="gene ID" value="C.cajan_33073"/>
</dbReference>
<keyword evidence="4" id="KW-1185">Reference proteome</keyword>
<keyword evidence="1" id="KW-0645">Protease</keyword>
<dbReference type="Pfam" id="PF25597">
    <property type="entry name" value="SH3_retrovirus"/>
    <property type="match status" value="1"/>
</dbReference>
<dbReference type="SUPFAM" id="SSF53098">
    <property type="entry name" value="Ribonuclease H-like"/>
    <property type="match status" value="1"/>
</dbReference>
<dbReference type="InterPro" id="IPR043502">
    <property type="entry name" value="DNA/RNA_pol_sf"/>
</dbReference>
<reference evidence="3" key="1">
    <citation type="journal article" date="2012" name="Nat. Biotechnol.">
        <title>Draft genome sequence of pigeonpea (Cajanus cajan), an orphan legume crop of resource-poor farmers.</title>
        <authorList>
            <person name="Varshney R.K."/>
            <person name="Chen W."/>
            <person name="Li Y."/>
            <person name="Bharti A.K."/>
            <person name="Saxena R.K."/>
            <person name="Schlueter J.A."/>
            <person name="Donoghue M.T."/>
            <person name="Azam S."/>
            <person name="Fan G."/>
            <person name="Whaley A.M."/>
            <person name="Farmer A.D."/>
            <person name="Sheridan J."/>
            <person name="Iwata A."/>
            <person name="Tuteja R."/>
            <person name="Penmetsa R.V."/>
            <person name="Wu W."/>
            <person name="Upadhyaya H.D."/>
            <person name="Yang S.P."/>
            <person name="Shah T."/>
            <person name="Saxena K.B."/>
            <person name="Michael T."/>
            <person name="McCombie W.R."/>
            <person name="Yang B."/>
            <person name="Zhang G."/>
            <person name="Yang H."/>
            <person name="Wang J."/>
            <person name="Spillane C."/>
            <person name="Cook D.R."/>
            <person name="May G.D."/>
            <person name="Xu X."/>
            <person name="Jackson S.A."/>
        </authorList>
    </citation>
    <scope>NUCLEOTIDE SEQUENCE [LARGE SCALE GENOMIC DNA]</scope>
</reference>
<dbReference type="Proteomes" id="UP000075243">
    <property type="component" value="Unassembled WGS sequence"/>
</dbReference>
<keyword evidence="1" id="KW-0064">Aspartyl protease</keyword>
<dbReference type="InterPro" id="IPR025724">
    <property type="entry name" value="GAG-pre-integrase_dom"/>
</dbReference>
<sequence length="1406" mass="160104">MSEVKIIPLGPNDLPNVVGAYRLDGRNFLQWSQYIRRILKGRSRLDHIDGGGPGPDNSNFPIWDNEDSLIMTWMWHSMIPEISRNYMFHSSAKEIWDDLQSTFSLKKDFAACYDIESRIFNTKQGSLSVSEYHGILNGLWIELDQYQTIKMCKTDAAAHGEAMERGRIFKFLHGLNHEYDPIRVQILGREKLPSLSEVFFMVRGEETRRAVMLDGGISNTGSAMTTGKGVHKGANAGGKSFEKGNHGDYCSYCRRSGHTKETCFKLHGRNNVLERMGNNKSTSPPPELDMKAYKEELESLKAMVESMSKPSGSCTLSMKGKICLNTVGHVSQGIWILDSGATDHMTPFRVFFNSYVKRNREQLITVANGQGVPICCSGNIILESPIVLKDVLHVPQLANSLISVKKLTKDLNCSVTFFSNYCAFQDLATGKTILTAKEQSGLYLLESDDQSKTKIMSQQATSETWENSQIWLHHKRLGHPSFNIIKSLFPHLFTKESVESFNCDICQLSKHHRASYPISNKKSVSPFDLIHSDVWGLVVESISGAKWFVTFIDDCTRVTWTYLMKNKSEVFQIFVKFFRLVQNQFGKNIKRIRSDNGTEYVNHEFINFLSHNGIVHELTCVNTPQQNRVVERKNRHLLEVIRALLFQMSVPKNYWGEAVLTATYLINRLPTHILNGISPIESLLTFVPSSSLISSLPSRVCGCTVFVHSHHPNRSKLDPKALKCVFFGYPSNKKGYKCYHPQSRRVFISMDVTFHETQSFYARGVLQGEKALGVEDLSFLSLPYLSLQDAQDLSNEVTMVHNEEEAEEEEDKFFGKKYERRKQPTSALEQEKLSNPEVRIPEDNSEEVSITEDLPIALRKERRSCAKYPISQYVCTNNLSDKHRSFIAAIDATEIPTSIQEAMKLEHWTQAMKEEMNALEKNSTWEIVDKPRDKKAVGCRWIFTVKHKADGTIERYKARLVAKGYTQTYGIDYEETFAPVAKMNTVRVVLALAAHFGWDLHQLDVKNAFLHGNLEEEVYMEIPPGFEVKNERNKVCLLKKALYGLKQSPRAWFGRFTKVMVSLGYRQSQGDHTLFTKHSSKGKLTLLLVYVDDMITAGDDETEKLDLKEKLAVQFEMKDLGKLKYFLGIEVAYSKNGIFISHRKYVLDLLKETGKLGCRTSTVPIEQNHRIGSEESAPIEKAQYQRLVGKLIYLSHTRPDIAYAVSVVSQFMHDPRERHMQAVDKILQYLKSSPGKGLLFKREDTLTMKIYIDADYAGSITDRKSTSGYCMFLGDSLVTWRSKKQDRVSRSSAEAEFRALAQGMCEGLWMKIILDDLKVKVDNPVQLYCDNKSAMSIAHNPVQHDRTKHIEIDRHFIKDNLDRGFVITTHVPTELQITDIFTKGLPQGRFQDLVGKLGMIDIHLPT</sequence>
<evidence type="ECO:0000256" key="1">
    <source>
        <dbReference type="ARBA" id="ARBA00022750"/>
    </source>
</evidence>
<evidence type="ECO:0000259" key="2">
    <source>
        <dbReference type="PROSITE" id="PS50994"/>
    </source>
</evidence>
<accession>A0A151RF15</accession>
<dbReference type="SUPFAM" id="SSF56672">
    <property type="entry name" value="DNA/RNA polymerases"/>
    <property type="match status" value="1"/>
</dbReference>
<gene>
    <name evidence="3" type="ORF">KK1_037398</name>
</gene>
<dbReference type="EMBL" id="KQ483786">
    <property type="protein sequence ID" value="KYP41234.1"/>
    <property type="molecule type" value="Genomic_DNA"/>
</dbReference>
<dbReference type="InterPro" id="IPR054722">
    <property type="entry name" value="PolX-like_BBD"/>
</dbReference>
<dbReference type="GO" id="GO:0004190">
    <property type="term" value="F:aspartic-type endopeptidase activity"/>
    <property type="evidence" value="ECO:0007669"/>
    <property type="project" value="UniProtKB-KW"/>
</dbReference>
<dbReference type="InterPro" id="IPR036397">
    <property type="entry name" value="RNaseH_sf"/>
</dbReference>
<proteinExistence type="predicted"/>
<dbReference type="PANTHER" id="PTHR11439:SF467">
    <property type="entry name" value="INTEGRASE CATALYTIC DOMAIN-CONTAINING PROTEIN"/>
    <property type="match status" value="1"/>
</dbReference>
<dbReference type="InterPro" id="IPR012337">
    <property type="entry name" value="RNaseH-like_sf"/>
</dbReference>
<keyword evidence="1" id="KW-0378">Hydrolase</keyword>
<dbReference type="GO" id="GO:0015074">
    <property type="term" value="P:DNA integration"/>
    <property type="evidence" value="ECO:0007669"/>
    <property type="project" value="InterPro"/>
</dbReference>
<name>A0A151RF15_CAJCA</name>
<organism evidence="3 4">
    <name type="scientific">Cajanus cajan</name>
    <name type="common">Pigeon pea</name>
    <name type="synonym">Cajanus indicus</name>
    <dbReference type="NCBI Taxonomy" id="3821"/>
    <lineage>
        <taxon>Eukaryota</taxon>
        <taxon>Viridiplantae</taxon>
        <taxon>Streptophyta</taxon>
        <taxon>Embryophyta</taxon>
        <taxon>Tracheophyta</taxon>
        <taxon>Spermatophyta</taxon>
        <taxon>Magnoliopsida</taxon>
        <taxon>eudicotyledons</taxon>
        <taxon>Gunneridae</taxon>
        <taxon>Pentapetalae</taxon>
        <taxon>rosids</taxon>
        <taxon>fabids</taxon>
        <taxon>Fabales</taxon>
        <taxon>Fabaceae</taxon>
        <taxon>Papilionoideae</taxon>
        <taxon>50 kb inversion clade</taxon>
        <taxon>NPAAA clade</taxon>
        <taxon>indigoferoid/millettioid clade</taxon>
        <taxon>Phaseoleae</taxon>
        <taxon>Cajanus</taxon>
    </lineage>
</organism>
<dbReference type="GO" id="GO:0003676">
    <property type="term" value="F:nucleic acid binding"/>
    <property type="evidence" value="ECO:0007669"/>
    <property type="project" value="InterPro"/>
</dbReference>
<dbReference type="Pfam" id="PF00665">
    <property type="entry name" value="rve"/>
    <property type="match status" value="1"/>
</dbReference>
<dbReference type="Gene3D" id="3.30.420.10">
    <property type="entry name" value="Ribonuclease H-like superfamily/Ribonuclease H"/>
    <property type="match status" value="1"/>
</dbReference>
<dbReference type="InterPro" id="IPR057670">
    <property type="entry name" value="SH3_retrovirus"/>
</dbReference>
<dbReference type="CDD" id="cd09272">
    <property type="entry name" value="RNase_HI_RT_Ty1"/>
    <property type="match status" value="1"/>
</dbReference>
<dbReference type="Pfam" id="PF22936">
    <property type="entry name" value="Pol_BBD"/>
    <property type="match status" value="1"/>
</dbReference>
<evidence type="ECO:0000313" key="4">
    <source>
        <dbReference type="Proteomes" id="UP000075243"/>
    </source>
</evidence>
<dbReference type="Pfam" id="PF13976">
    <property type="entry name" value="gag_pre-integrs"/>
    <property type="match status" value="1"/>
</dbReference>
<protein>
    <submittedName>
        <fullName evidence="3">Retrovirus-related Pol polyprotein from transposon TNT 1-94</fullName>
    </submittedName>
</protein>
<feature type="domain" description="Integrase catalytic" evidence="2">
    <location>
        <begin position="522"/>
        <end position="687"/>
    </location>
</feature>